<dbReference type="Pfam" id="PF20252">
    <property type="entry name" value="BIG2_C"/>
    <property type="match status" value="1"/>
</dbReference>
<dbReference type="SUPFAM" id="SSF48371">
    <property type="entry name" value="ARM repeat"/>
    <property type="match status" value="1"/>
</dbReference>
<sequence length="884" mass="93769">VAQRMCKWLDAAGGEAVERVYSASTRLDLESTVVFARALCEVSWEELHPQAGGAPRIFSLQKLVEVAHFNLLRIRMIWSRVWPVFAAHLVAAGSHSNASVALFAVDSLRQLAHKLLDRAELAHYTFQNEALKPFATLIGRTSYVVVRELIVRCMSQLLQAHWGGICSGWRSVFMVFTSVGEDPQEAVVVPAFKALEPAIMELFNTISGDCFADCVNCLTSFAHNRHNVDISLQALRGLTTCGHRLAAVLAAASATASEKDDTVLTPAVSLPAGGALASPPGAISRSASDALCSTRVSPNSRLQRGVAMGAEGAEMLELLWLPLLASLSQLSSAGDIWQLSSAGDSWQVPQVRAAALDALFGLLHEHGRQLSAPMWQRLAESTLFPLLDPEVHEDGGPGPRGGGDQDDTWFCWRCEQCLAPLCHLLGSLHDHPGVAALHLDALTLLEAGLTRAGQAVARVAAAAMMSYLDVAAAQLSDAEWAEVLQVLRNACIASTPSELVPHPNRAAASAGFPQGREDPSAASGRPRGEGGDDTVAPNAAFPASASADSRLLSVELGCRQCVTSALQSIVGRLDAGEGTGSSTPREQVDSPLGTGSSAGAASLHSSAQMKEAPAAEAGVVTDLAVDERAEVVVVHITAAEPGRGSSTDVSALEEAGATGRAGSVDVRQKCITQLILQQLMAQLCTRHAASMPFALQLELLDLLSFTVDFASIFNHSVHRTCATLPGMHPVSLLRQEVEGGLLYLETMVAWRAWHAPRDSDSDLPASIGRGAMEGAGCAMAAEQQQEQARVALQRIGWTCEHILKRAVTAGESVGVWQMHDRAMRSPVVAAAVRVLSTLPQDVFVERAGAVYPLLACLTRDDSLEVRRAVSDAMTNCVGPLILAV</sequence>
<evidence type="ECO:0000313" key="5">
    <source>
        <dbReference type="Proteomes" id="UP001190700"/>
    </source>
</evidence>
<dbReference type="InterPro" id="IPR046455">
    <property type="entry name" value="Sec7/BIG1-like_C"/>
</dbReference>
<dbReference type="PANTHER" id="PTHR10663">
    <property type="entry name" value="GUANYL-NUCLEOTIDE EXCHANGE FACTOR"/>
    <property type="match status" value="1"/>
</dbReference>
<evidence type="ECO:0008006" key="6">
    <source>
        <dbReference type="Google" id="ProtNLM"/>
    </source>
</evidence>
<feature type="region of interest" description="Disordered" evidence="1">
    <location>
        <begin position="502"/>
        <end position="540"/>
    </location>
</feature>
<evidence type="ECO:0000313" key="4">
    <source>
        <dbReference type="EMBL" id="KAK3274523.1"/>
    </source>
</evidence>
<feature type="compositionally biased region" description="Low complexity" evidence="1">
    <location>
        <begin position="590"/>
        <end position="607"/>
    </location>
</feature>
<comment type="caution">
    <text evidence="4">The sequence shown here is derived from an EMBL/GenBank/DDBJ whole genome shotgun (WGS) entry which is preliminary data.</text>
</comment>
<feature type="region of interest" description="Disordered" evidence="1">
    <location>
        <begin position="574"/>
        <end position="609"/>
    </location>
</feature>
<name>A0AAE0GAX7_9CHLO</name>
<dbReference type="PANTHER" id="PTHR10663:SF375">
    <property type="entry name" value="LD29171P"/>
    <property type="match status" value="1"/>
</dbReference>
<feature type="domain" description="Sec7/BIG1-like C-terminal" evidence="3">
    <location>
        <begin position="672"/>
        <end position="873"/>
    </location>
</feature>
<dbReference type="Proteomes" id="UP001190700">
    <property type="component" value="Unassembled WGS sequence"/>
</dbReference>
<evidence type="ECO:0000259" key="2">
    <source>
        <dbReference type="Pfam" id="PF09324"/>
    </source>
</evidence>
<keyword evidence="5" id="KW-1185">Reference proteome</keyword>
<protein>
    <recommendedName>
        <fullName evidence="6">Mon2/Sec7/BIG1-like HDS domain-containing protein</fullName>
    </recommendedName>
</protein>
<feature type="non-terminal residue" evidence="4">
    <location>
        <position position="1"/>
    </location>
</feature>
<dbReference type="Pfam" id="PF09324">
    <property type="entry name" value="Sec7-like_HDS"/>
    <property type="match status" value="1"/>
</dbReference>
<gene>
    <name evidence="4" type="ORF">CYMTET_17295</name>
</gene>
<dbReference type="InterPro" id="IPR015403">
    <property type="entry name" value="Mon2/Sec7/BIG1-like_HDS"/>
</dbReference>
<proteinExistence type="predicted"/>
<reference evidence="4 5" key="1">
    <citation type="journal article" date="2015" name="Genome Biol. Evol.">
        <title>Comparative Genomics of a Bacterivorous Green Alga Reveals Evolutionary Causalities and Consequences of Phago-Mixotrophic Mode of Nutrition.</title>
        <authorList>
            <person name="Burns J.A."/>
            <person name="Paasch A."/>
            <person name="Narechania A."/>
            <person name="Kim E."/>
        </authorList>
    </citation>
    <scope>NUCLEOTIDE SEQUENCE [LARGE SCALE GENOMIC DNA]</scope>
    <source>
        <strain evidence="4 5">PLY_AMNH</strain>
    </source>
</reference>
<evidence type="ECO:0000259" key="3">
    <source>
        <dbReference type="Pfam" id="PF20252"/>
    </source>
</evidence>
<dbReference type="AlphaFoldDB" id="A0AAE0GAX7"/>
<evidence type="ECO:0000256" key="1">
    <source>
        <dbReference type="SAM" id="MobiDB-lite"/>
    </source>
</evidence>
<organism evidence="4 5">
    <name type="scientific">Cymbomonas tetramitiformis</name>
    <dbReference type="NCBI Taxonomy" id="36881"/>
    <lineage>
        <taxon>Eukaryota</taxon>
        <taxon>Viridiplantae</taxon>
        <taxon>Chlorophyta</taxon>
        <taxon>Pyramimonadophyceae</taxon>
        <taxon>Pyramimonadales</taxon>
        <taxon>Pyramimonadaceae</taxon>
        <taxon>Cymbomonas</taxon>
    </lineage>
</organism>
<dbReference type="EMBL" id="LGRX02007676">
    <property type="protein sequence ID" value="KAK3274523.1"/>
    <property type="molecule type" value="Genomic_DNA"/>
</dbReference>
<dbReference type="InterPro" id="IPR016024">
    <property type="entry name" value="ARM-type_fold"/>
</dbReference>
<accession>A0AAE0GAX7</accession>
<feature type="domain" description="Mon2/Sec7/BIG1-like HDS" evidence="2">
    <location>
        <begin position="114"/>
        <end position="196"/>
    </location>
</feature>